<dbReference type="PANTHER" id="PTHR35527:SF2">
    <property type="entry name" value="HYDROLASE"/>
    <property type="match status" value="1"/>
</dbReference>
<dbReference type="PANTHER" id="PTHR35527">
    <property type="entry name" value="CHOLOYLGLYCINE HYDROLASE"/>
    <property type="match status" value="1"/>
</dbReference>
<gene>
    <name evidence="4" type="ORF">H0486_04910</name>
</gene>
<name>A0A839JY18_9FIRM</name>
<keyword evidence="5" id="KW-1185">Reference proteome</keyword>
<evidence type="ECO:0000256" key="1">
    <source>
        <dbReference type="SAM" id="MobiDB-lite"/>
    </source>
</evidence>
<feature type="chain" id="PRO_5032528493" description="C-type lectin domain-containing protein" evidence="3">
    <location>
        <begin position="28"/>
        <end position="342"/>
    </location>
</feature>
<dbReference type="AlphaFoldDB" id="A0A839JY18"/>
<keyword evidence="2" id="KW-0812">Transmembrane</keyword>
<dbReference type="EMBL" id="JACEGA010000001">
    <property type="protein sequence ID" value="MBB2182214.1"/>
    <property type="molecule type" value="Genomic_DNA"/>
</dbReference>
<dbReference type="InterPro" id="IPR029055">
    <property type="entry name" value="Ntn_hydrolases_N"/>
</dbReference>
<feature type="compositionally biased region" description="Basic and acidic residues" evidence="1">
    <location>
        <begin position="287"/>
        <end position="301"/>
    </location>
</feature>
<evidence type="ECO:0000313" key="5">
    <source>
        <dbReference type="Proteomes" id="UP000574276"/>
    </source>
</evidence>
<evidence type="ECO:0000256" key="2">
    <source>
        <dbReference type="SAM" id="Phobius"/>
    </source>
</evidence>
<comment type="caution">
    <text evidence="4">The sequence shown here is derived from an EMBL/GenBank/DDBJ whole genome shotgun (WGS) entry which is preliminary data.</text>
</comment>
<evidence type="ECO:0000313" key="4">
    <source>
        <dbReference type="EMBL" id="MBB2182214.1"/>
    </source>
</evidence>
<evidence type="ECO:0008006" key="6">
    <source>
        <dbReference type="Google" id="ProtNLM"/>
    </source>
</evidence>
<evidence type="ECO:0000256" key="3">
    <source>
        <dbReference type="SAM" id="SignalP"/>
    </source>
</evidence>
<dbReference type="InterPro" id="IPR052193">
    <property type="entry name" value="Peptidase_C59"/>
</dbReference>
<accession>A0A839JY18</accession>
<feature type="region of interest" description="Disordered" evidence="1">
    <location>
        <begin position="287"/>
        <end position="313"/>
    </location>
</feature>
<organism evidence="4 5">
    <name type="scientific">Variimorphobacter saccharofermentans</name>
    <dbReference type="NCBI Taxonomy" id="2755051"/>
    <lineage>
        <taxon>Bacteria</taxon>
        <taxon>Bacillati</taxon>
        <taxon>Bacillota</taxon>
        <taxon>Clostridia</taxon>
        <taxon>Lachnospirales</taxon>
        <taxon>Lachnospiraceae</taxon>
        <taxon>Variimorphobacter</taxon>
    </lineage>
</organism>
<dbReference type="Gene3D" id="3.60.60.10">
    <property type="entry name" value="Penicillin V Acylase, Chain A"/>
    <property type="match status" value="1"/>
</dbReference>
<keyword evidence="3" id="KW-0732">Signal</keyword>
<sequence length="342" mass="38667">MKMKLKIGLCSLVFAAVLICQIQSAMACTIFSVSLEDGTVLACNNEDWMYSIENTVKISAPDSNSYGRVCFYNLSYVQGGMNEYGLFYDGASCPSTEVPYDKEKDDLGYDLGEIALAKCKTVKEVEEFFNNHNIPKGFYDHLLFADPTGNVAVFEWVENKFQVIWKEPEKSHQVITNFWLSDPALGGYPCTRYDTADQALSSEKPSFELCEKILNKTKQDWGDGGTLYSNICNLNTREVFLYYRCDTHQSYQINLIDELKSMDSGSCKSMDMQVICSGQDIEVVRNEKAPDAKDEERKPVEEEVPSTDPEKTDSKKTAFEVITAILVIIIIITFIVKKHDKK</sequence>
<dbReference type="SUPFAM" id="SSF56235">
    <property type="entry name" value="N-terminal nucleophile aminohydrolases (Ntn hydrolases)"/>
    <property type="match status" value="1"/>
</dbReference>
<reference evidence="4 5" key="1">
    <citation type="submission" date="2020-07" db="EMBL/GenBank/DDBJ databases">
        <title>Characterization and genome sequencing of isolate MD1, a novel member within the family Lachnospiraceae.</title>
        <authorList>
            <person name="Rettenmaier R."/>
            <person name="Di Bello L."/>
            <person name="Zinser C."/>
            <person name="Scheitz K."/>
            <person name="Liebl W."/>
            <person name="Zverlov V."/>
        </authorList>
    </citation>
    <scope>NUCLEOTIDE SEQUENCE [LARGE SCALE GENOMIC DNA]</scope>
    <source>
        <strain evidence="4 5">MD1</strain>
    </source>
</reference>
<feature type="transmembrane region" description="Helical" evidence="2">
    <location>
        <begin position="317"/>
        <end position="336"/>
    </location>
</feature>
<proteinExistence type="predicted"/>
<keyword evidence="2" id="KW-0472">Membrane</keyword>
<dbReference type="PROSITE" id="PS51257">
    <property type="entry name" value="PROKAR_LIPOPROTEIN"/>
    <property type="match status" value="1"/>
</dbReference>
<keyword evidence="2" id="KW-1133">Transmembrane helix</keyword>
<dbReference type="Proteomes" id="UP000574276">
    <property type="component" value="Unassembled WGS sequence"/>
</dbReference>
<feature type="signal peptide" evidence="3">
    <location>
        <begin position="1"/>
        <end position="27"/>
    </location>
</feature>
<protein>
    <recommendedName>
        <fullName evidence="6">C-type lectin domain-containing protein</fullName>
    </recommendedName>
</protein>
<dbReference type="RefSeq" id="WP_228351942.1">
    <property type="nucleotide sequence ID" value="NZ_JACEGA010000001.1"/>
</dbReference>